<evidence type="ECO:0000313" key="5">
    <source>
        <dbReference type="Proteomes" id="UP000593842"/>
    </source>
</evidence>
<dbReference type="InterPro" id="IPR010181">
    <property type="entry name" value="CGCAxxGCC_motif"/>
</dbReference>
<sequence length="134" mass="14948">MSQREEKVLSLHTHGYNCAQALICSYQDILPFEEKELFKLTEGLGRGVAGLEEMCCIPILIAMIYSCLKTCDGNVENPQSKLKSYACGKCLAMDFKEQAGSLCCHTLLKENKEKKRCCSDLLKMGIAILDDCLK</sequence>
<dbReference type="EMBL" id="AP024085">
    <property type="protein sequence ID" value="BCL59164.1"/>
    <property type="molecule type" value="Genomic_DNA"/>
</dbReference>
<evidence type="ECO:0000313" key="1">
    <source>
        <dbReference type="EMBL" id="BCL59164.1"/>
    </source>
</evidence>
<protein>
    <submittedName>
        <fullName evidence="2">C-GCAxxG-C-C family protein</fullName>
    </submittedName>
</protein>
<dbReference type="Proteomes" id="UP001197827">
    <property type="component" value="Unassembled WGS sequence"/>
</dbReference>
<dbReference type="Proteomes" id="UP000240974">
    <property type="component" value="Unassembled WGS sequence"/>
</dbReference>
<evidence type="ECO:0000313" key="3">
    <source>
        <dbReference type="EMBL" id="PST43026.1"/>
    </source>
</evidence>
<proteinExistence type="predicted"/>
<dbReference type="KEGG" id="fit:Fi14EGH31_28760"/>
<reference evidence="3 4" key="1">
    <citation type="journal article" date="2019" name="Int. J. Syst. Evol. Microbiol.">
        <title>Faecalibacillus intestinalis gen. nov., sp. nov. and Faecalibacillus faecis sp. nov., isolated from human faeces.</title>
        <authorList>
            <person name="Seo B."/>
            <person name="Jeon K."/>
            <person name="Baek I."/>
            <person name="Lee Y.M."/>
            <person name="Baek K."/>
            <person name="Ko G."/>
        </authorList>
    </citation>
    <scope>NUCLEOTIDE SEQUENCE [LARGE SCALE GENOMIC DNA]</scope>
    <source>
        <strain evidence="3 4">SNUG30099</strain>
    </source>
</reference>
<dbReference type="Pfam" id="PF09719">
    <property type="entry name" value="C_GCAxxG_C_C"/>
    <property type="match status" value="1"/>
</dbReference>
<keyword evidence="4" id="KW-1185">Reference proteome</keyword>
<name>A0A2T3G664_9FIRM</name>
<accession>A0A2T3G664</accession>
<dbReference type="Proteomes" id="UP000593842">
    <property type="component" value="Chromosome"/>
</dbReference>
<dbReference type="GeneID" id="70581305"/>
<dbReference type="AlphaFoldDB" id="A0A2T3G664"/>
<reference evidence="5" key="3">
    <citation type="submission" date="2020-09" db="EMBL/GenBank/DDBJ databases">
        <title>Complete genome sequencing of Faecalibacillus intestinalis strain 14EGH31.</title>
        <authorList>
            <person name="Sakamoto M."/>
            <person name="Murakami T."/>
            <person name="Mori H."/>
        </authorList>
    </citation>
    <scope>NUCLEOTIDE SEQUENCE [LARGE SCALE GENOMIC DNA]</scope>
    <source>
        <strain evidence="5">14EGH31</strain>
    </source>
</reference>
<evidence type="ECO:0000313" key="2">
    <source>
        <dbReference type="EMBL" id="MCB8561375.1"/>
    </source>
</evidence>
<dbReference type="EMBL" id="PYLQ01000002">
    <property type="protein sequence ID" value="PST43026.1"/>
    <property type="molecule type" value="Genomic_DNA"/>
</dbReference>
<evidence type="ECO:0000313" key="4">
    <source>
        <dbReference type="Proteomes" id="UP000240974"/>
    </source>
</evidence>
<dbReference type="EMBL" id="JAJDKQ010000006">
    <property type="protein sequence ID" value="MCB8561375.1"/>
    <property type="molecule type" value="Genomic_DNA"/>
</dbReference>
<dbReference type="RefSeq" id="WP_107029191.1">
    <property type="nucleotide sequence ID" value="NZ_AP024085.1"/>
</dbReference>
<reference evidence="2" key="4">
    <citation type="submission" date="2021-10" db="EMBL/GenBank/DDBJ databases">
        <title>Collection of gut derived symbiotic bacterial strains cultured from healthy donors.</title>
        <authorList>
            <person name="Lin H."/>
            <person name="Littmann E."/>
            <person name="Kohout C."/>
            <person name="Pamer E.G."/>
        </authorList>
    </citation>
    <scope>NUCLEOTIDE SEQUENCE</scope>
    <source>
        <strain evidence="2">DFI.5.2</strain>
    </source>
</reference>
<organism evidence="3 4">
    <name type="scientific">Faecalibacillus intestinalis</name>
    <dbReference type="NCBI Taxonomy" id="1982626"/>
    <lineage>
        <taxon>Bacteria</taxon>
        <taxon>Bacillati</taxon>
        <taxon>Bacillota</taxon>
        <taxon>Erysipelotrichia</taxon>
        <taxon>Erysipelotrichales</taxon>
        <taxon>Coprobacillaceae</taxon>
        <taxon>Faecalibacillus</taxon>
    </lineage>
</organism>
<gene>
    <name evidence="3" type="ORF">C7U54_02510</name>
    <name evidence="1" type="ORF">Fi14EGH31_28760</name>
    <name evidence="2" type="ORF">LJD74_05015</name>
</gene>
<reference evidence="1" key="2">
    <citation type="journal article" date="2020" name="Microbiol. Resour. Announc.">
        <title>Complete Genome Sequence of Faecalibacillus intestinalis JCM 34082, Isolated from Feces from a Healthy Japanese Female.</title>
        <authorList>
            <person name="Sakamoto M."/>
            <person name="Ikeyama N."/>
            <person name="Toyoda A."/>
            <person name="Murakami T."/>
            <person name="Mori H."/>
            <person name="Ohkuma M."/>
        </authorList>
    </citation>
    <scope>NUCLEOTIDE SEQUENCE</scope>
    <source>
        <strain evidence="1">14EGH31</strain>
    </source>
</reference>